<protein>
    <recommendedName>
        <fullName evidence="2">Rad60/SUMO-like domain-containing protein</fullName>
    </recommendedName>
</protein>
<evidence type="ECO:0000313" key="3">
    <source>
        <dbReference type="Ensembl" id="ENSZALP00000006075.1"/>
    </source>
</evidence>
<dbReference type="Pfam" id="PF11976">
    <property type="entry name" value="Rad60-SLD"/>
    <property type="match status" value="1"/>
</dbReference>
<dbReference type="PANTHER" id="PTHR10562">
    <property type="entry name" value="SMALL UBIQUITIN-RELATED MODIFIER"/>
    <property type="match status" value="1"/>
</dbReference>
<evidence type="ECO:0000256" key="1">
    <source>
        <dbReference type="ARBA" id="ARBA00022499"/>
    </source>
</evidence>
<dbReference type="AlphaFoldDB" id="A0A8D2MEQ0"/>
<keyword evidence="4" id="KW-1185">Reference proteome</keyword>
<evidence type="ECO:0000259" key="2">
    <source>
        <dbReference type="Pfam" id="PF11976"/>
    </source>
</evidence>
<dbReference type="Ensembl" id="ENSZALT00000008919.1">
    <property type="protein sequence ID" value="ENSZALP00000006075.1"/>
    <property type="gene ID" value="ENSZALG00000005593.1"/>
</dbReference>
<organism evidence="3 4">
    <name type="scientific">Zonotrichia albicollis</name>
    <name type="common">White-throated sparrow</name>
    <name type="synonym">Fringilla albicollis</name>
    <dbReference type="NCBI Taxonomy" id="44394"/>
    <lineage>
        <taxon>Eukaryota</taxon>
        <taxon>Metazoa</taxon>
        <taxon>Chordata</taxon>
        <taxon>Craniata</taxon>
        <taxon>Vertebrata</taxon>
        <taxon>Euteleostomi</taxon>
        <taxon>Archelosauria</taxon>
        <taxon>Archosauria</taxon>
        <taxon>Dinosauria</taxon>
        <taxon>Saurischia</taxon>
        <taxon>Theropoda</taxon>
        <taxon>Coelurosauria</taxon>
        <taxon>Aves</taxon>
        <taxon>Neognathae</taxon>
        <taxon>Neoaves</taxon>
        <taxon>Telluraves</taxon>
        <taxon>Australaves</taxon>
        <taxon>Passeriformes</taxon>
        <taxon>Passerellidae</taxon>
        <taxon>Zonotrichia</taxon>
    </lineage>
</organism>
<keyword evidence="1" id="KW-1017">Isopeptide bond</keyword>
<accession>A0A8D2MEQ0</accession>
<reference evidence="3" key="2">
    <citation type="submission" date="2025-09" db="UniProtKB">
        <authorList>
            <consortium name="Ensembl"/>
        </authorList>
    </citation>
    <scope>IDENTIFICATION</scope>
</reference>
<proteinExistence type="predicted"/>
<name>A0A8D2MEQ0_ZONAL</name>
<sequence length="92" mass="9721">VAEEPPSPEGAKTENEHIELKVAGQDGSVVQFRIKRHTPLSKLMQAYCVCQGRSSCLWLPLGPWKCPGPGGTGLGAGWAGGGVPDHGRGEMR</sequence>
<dbReference type="SUPFAM" id="SSF54236">
    <property type="entry name" value="Ubiquitin-like"/>
    <property type="match status" value="1"/>
</dbReference>
<reference evidence="3" key="1">
    <citation type="submission" date="2025-08" db="UniProtKB">
        <authorList>
            <consortium name="Ensembl"/>
        </authorList>
    </citation>
    <scope>IDENTIFICATION</scope>
</reference>
<dbReference type="InterPro" id="IPR029071">
    <property type="entry name" value="Ubiquitin-like_domsf"/>
</dbReference>
<feature type="domain" description="Rad60/SUMO-like" evidence="2">
    <location>
        <begin position="18"/>
        <end position="54"/>
    </location>
</feature>
<dbReference type="Gene3D" id="3.10.20.90">
    <property type="entry name" value="Phosphatidylinositol 3-kinase Catalytic Subunit, Chain A, domain 1"/>
    <property type="match status" value="1"/>
</dbReference>
<dbReference type="InterPro" id="IPR022617">
    <property type="entry name" value="Rad60/SUMO-like_dom"/>
</dbReference>
<evidence type="ECO:0000313" key="4">
    <source>
        <dbReference type="Proteomes" id="UP000694413"/>
    </source>
</evidence>
<dbReference type="Proteomes" id="UP000694413">
    <property type="component" value="Unassembled WGS sequence"/>
</dbReference>